<reference evidence="2 3" key="1">
    <citation type="submission" date="2019-09" db="EMBL/GenBank/DDBJ databases">
        <title>Salinarimonas rosea gen. nov., sp. nov., a new member of the a-2 subgroup of the Proteobacteria.</title>
        <authorList>
            <person name="Liu J."/>
        </authorList>
    </citation>
    <scope>NUCLEOTIDE SEQUENCE [LARGE SCALE GENOMIC DNA]</scope>
    <source>
        <strain evidence="2 3">BN140002</strain>
    </source>
</reference>
<keyword evidence="3" id="KW-1185">Reference proteome</keyword>
<proteinExistence type="predicted"/>
<evidence type="ECO:0000313" key="3">
    <source>
        <dbReference type="Proteomes" id="UP000323142"/>
    </source>
</evidence>
<feature type="region of interest" description="Disordered" evidence="1">
    <location>
        <begin position="78"/>
        <end position="113"/>
    </location>
</feature>
<gene>
    <name evidence="2" type="ORF">F0L46_06620</name>
</gene>
<protein>
    <submittedName>
        <fullName evidence="2">Uncharacterized protein</fullName>
    </submittedName>
</protein>
<dbReference type="Proteomes" id="UP000323142">
    <property type="component" value="Unassembled WGS sequence"/>
</dbReference>
<evidence type="ECO:0000313" key="2">
    <source>
        <dbReference type="EMBL" id="KAA2238142.1"/>
    </source>
</evidence>
<sequence>MRTIGLVALALIGTCDMAFGQQGDGNAIARNAAFVADDPQRLKDGRAEAAMRAARENVLAFERLRAADAIPPLAVARTDQLRLLPPGTPSQPRRAVMPRMSDTPMRPRRGRRG</sequence>
<evidence type="ECO:0000256" key="1">
    <source>
        <dbReference type="SAM" id="MobiDB-lite"/>
    </source>
</evidence>
<dbReference type="RefSeq" id="WP_149816270.1">
    <property type="nucleotide sequence ID" value="NZ_VUOA01000015.1"/>
</dbReference>
<name>A0A5B2VIG4_9HYPH</name>
<organism evidence="2 3">
    <name type="scientific">Salinarimonas soli</name>
    <dbReference type="NCBI Taxonomy" id="1638099"/>
    <lineage>
        <taxon>Bacteria</taxon>
        <taxon>Pseudomonadati</taxon>
        <taxon>Pseudomonadota</taxon>
        <taxon>Alphaproteobacteria</taxon>
        <taxon>Hyphomicrobiales</taxon>
        <taxon>Salinarimonadaceae</taxon>
        <taxon>Salinarimonas</taxon>
    </lineage>
</organism>
<dbReference type="EMBL" id="VUOA01000015">
    <property type="protein sequence ID" value="KAA2238142.1"/>
    <property type="molecule type" value="Genomic_DNA"/>
</dbReference>
<reference evidence="2 3" key="2">
    <citation type="submission" date="2019-09" db="EMBL/GenBank/DDBJ databases">
        <authorList>
            <person name="Jin C."/>
        </authorList>
    </citation>
    <scope>NUCLEOTIDE SEQUENCE [LARGE SCALE GENOMIC DNA]</scope>
    <source>
        <strain evidence="2 3">BN140002</strain>
    </source>
</reference>
<dbReference type="AlphaFoldDB" id="A0A5B2VIG4"/>
<comment type="caution">
    <text evidence="2">The sequence shown here is derived from an EMBL/GenBank/DDBJ whole genome shotgun (WGS) entry which is preliminary data.</text>
</comment>
<accession>A0A5B2VIG4</accession>